<protein>
    <submittedName>
        <fullName evidence="3">F-box protein</fullName>
    </submittedName>
</protein>
<dbReference type="Gene3D" id="1.20.1280.50">
    <property type="match status" value="1"/>
</dbReference>
<dbReference type="EMBL" id="JAUJYO010000009">
    <property type="protein sequence ID" value="KAK1308223.1"/>
    <property type="molecule type" value="Genomic_DNA"/>
</dbReference>
<name>A0AAV9E5H6_ACOCL</name>
<reference evidence="3" key="2">
    <citation type="submission" date="2023-06" db="EMBL/GenBank/DDBJ databases">
        <authorList>
            <person name="Ma L."/>
            <person name="Liu K.-W."/>
            <person name="Li Z."/>
            <person name="Hsiao Y.-Y."/>
            <person name="Qi Y."/>
            <person name="Fu T."/>
            <person name="Tang G."/>
            <person name="Zhang D."/>
            <person name="Sun W.-H."/>
            <person name="Liu D.-K."/>
            <person name="Li Y."/>
            <person name="Chen G.-Z."/>
            <person name="Liu X.-D."/>
            <person name="Liao X.-Y."/>
            <person name="Jiang Y.-T."/>
            <person name="Yu X."/>
            <person name="Hao Y."/>
            <person name="Huang J."/>
            <person name="Zhao X.-W."/>
            <person name="Ke S."/>
            <person name="Chen Y.-Y."/>
            <person name="Wu W.-L."/>
            <person name="Hsu J.-L."/>
            <person name="Lin Y.-F."/>
            <person name="Huang M.-D."/>
            <person name="Li C.-Y."/>
            <person name="Huang L."/>
            <person name="Wang Z.-W."/>
            <person name="Zhao X."/>
            <person name="Zhong W.-Y."/>
            <person name="Peng D.-H."/>
            <person name="Ahmad S."/>
            <person name="Lan S."/>
            <person name="Zhang J.-S."/>
            <person name="Tsai W.-C."/>
            <person name="Van De Peer Y."/>
            <person name="Liu Z.-J."/>
        </authorList>
    </citation>
    <scope>NUCLEOTIDE SEQUENCE</scope>
    <source>
        <strain evidence="3">CP</strain>
        <tissue evidence="3">Leaves</tissue>
    </source>
</reference>
<dbReference type="Pfam" id="PF24750">
    <property type="entry name" value="b-prop_At3g26010-like"/>
    <property type="match status" value="1"/>
</dbReference>
<dbReference type="InterPro" id="IPR036047">
    <property type="entry name" value="F-box-like_dom_sf"/>
</dbReference>
<evidence type="ECO:0000313" key="3">
    <source>
        <dbReference type="EMBL" id="KAK1308223.1"/>
    </source>
</evidence>
<feature type="domain" description="F-box protein At3g26010-like beta-propeller" evidence="2">
    <location>
        <begin position="97"/>
        <end position="189"/>
    </location>
</feature>
<dbReference type="Proteomes" id="UP001180020">
    <property type="component" value="Unassembled WGS sequence"/>
</dbReference>
<dbReference type="AlphaFoldDB" id="A0AAV9E5H6"/>
<dbReference type="PANTHER" id="PTHR35546:SF130">
    <property type="entry name" value="EXPRESSED PROTEIN"/>
    <property type="match status" value="1"/>
</dbReference>
<dbReference type="InterPro" id="IPR056592">
    <property type="entry name" value="Beta-prop_At3g26010-like"/>
</dbReference>
<evidence type="ECO:0000259" key="2">
    <source>
        <dbReference type="Pfam" id="PF24750"/>
    </source>
</evidence>
<evidence type="ECO:0000259" key="1">
    <source>
        <dbReference type="Pfam" id="PF00646"/>
    </source>
</evidence>
<comment type="caution">
    <text evidence="3">The sequence shown here is derived from an EMBL/GenBank/DDBJ whole genome shotgun (WGS) entry which is preliminary data.</text>
</comment>
<gene>
    <name evidence="3" type="ORF">QJS10_CPA09g00192</name>
</gene>
<dbReference type="PANTHER" id="PTHR35546">
    <property type="entry name" value="F-BOX PROTEIN INTERACTION DOMAIN PROTEIN-RELATED"/>
    <property type="match status" value="1"/>
</dbReference>
<accession>A0AAV9E5H6</accession>
<evidence type="ECO:0000313" key="4">
    <source>
        <dbReference type="Proteomes" id="UP001180020"/>
    </source>
</evidence>
<dbReference type="Pfam" id="PF00646">
    <property type="entry name" value="F-box"/>
    <property type="match status" value="1"/>
</dbReference>
<feature type="domain" description="F-box" evidence="1">
    <location>
        <begin position="21"/>
        <end position="56"/>
    </location>
</feature>
<dbReference type="InterPro" id="IPR001810">
    <property type="entry name" value="F-box_dom"/>
</dbReference>
<dbReference type="SUPFAM" id="SSF81383">
    <property type="entry name" value="F-box domain"/>
    <property type="match status" value="1"/>
</dbReference>
<sequence length="330" mass="37426">MGSSRPQKRARVADEEPQKISEDVLYEIISQLPLKSLGRFACVSNTWRHNVSDISLNKPPELMSSGLFYEYGTFDKSVTGYALLPTSIHSEDAILMNTNSISDMTILSCSHGLILCSNYSSLNEYRIINPLTTQMTSLPQSSHPSFLFGATLIIDPDYLSYKVVQLITKANHALVGVDIISSETGRWEEYEGEKTARVIELPCQGLWNENPNCLGVSQGRLQFAAHDFVGVDGFLQPLIWVLEEGDQWVLKHRLGPLDYHLLAFHPDLNAVFFYCYWIEEEEHKILLYDLTDMKMKDVCTFYNGDEFDMMFVNCYPISPSLVNPRKLGVT</sequence>
<organism evidence="3 4">
    <name type="scientific">Acorus calamus</name>
    <name type="common">Sweet flag</name>
    <dbReference type="NCBI Taxonomy" id="4465"/>
    <lineage>
        <taxon>Eukaryota</taxon>
        <taxon>Viridiplantae</taxon>
        <taxon>Streptophyta</taxon>
        <taxon>Embryophyta</taxon>
        <taxon>Tracheophyta</taxon>
        <taxon>Spermatophyta</taxon>
        <taxon>Magnoliopsida</taxon>
        <taxon>Liliopsida</taxon>
        <taxon>Acoraceae</taxon>
        <taxon>Acorus</taxon>
    </lineage>
</organism>
<reference evidence="3" key="1">
    <citation type="journal article" date="2023" name="Nat. Commun.">
        <title>Diploid and tetraploid genomes of Acorus and the evolution of monocots.</title>
        <authorList>
            <person name="Ma L."/>
            <person name="Liu K.W."/>
            <person name="Li Z."/>
            <person name="Hsiao Y.Y."/>
            <person name="Qi Y."/>
            <person name="Fu T."/>
            <person name="Tang G.D."/>
            <person name="Zhang D."/>
            <person name="Sun W.H."/>
            <person name="Liu D.K."/>
            <person name="Li Y."/>
            <person name="Chen G.Z."/>
            <person name="Liu X.D."/>
            <person name="Liao X.Y."/>
            <person name="Jiang Y.T."/>
            <person name="Yu X."/>
            <person name="Hao Y."/>
            <person name="Huang J."/>
            <person name="Zhao X.W."/>
            <person name="Ke S."/>
            <person name="Chen Y.Y."/>
            <person name="Wu W.L."/>
            <person name="Hsu J.L."/>
            <person name="Lin Y.F."/>
            <person name="Huang M.D."/>
            <person name="Li C.Y."/>
            <person name="Huang L."/>
            <person name="Wang Z.W."/>
            <person name="Zhao X."/>
            <person name="Zhong W.Y."/>
            <person name="Peng D.H."/>
            <person name="Ahmad S."/>
            <person name="Lan S."/>
            <person name="Zhang J.S."/>
            <person name="Tsai W.C."/>
            <person name="Van de Peer Y."/>
            <person name="Liu Z.J."/>
        </authorList>
    </citation>
    <scope>NUCLEOTIDE SEQUENCE</scope>
    <source>
        <strain evidence="3">CP</strain>
    </source>
</reference>
<proteinExistence type="predicted"/>
<dbReference type="InterPro" id="IPR055290">
    <property type="entry name" value="At3g26010-like"/>
</dbReference>
<keyword evidence="4" id="KW-1185">Reference proteome</keyword>